<evidence type="ECO:0000256" key="7">
    <source>
        <dbReference type="ARBA" id="ARBA00023027"/>
    </source>
</evidence>
<name>A0A523UTV4_UNCAE</name>
<feature type="binding site" description="in other chain" evidence="8">
    <location>
        <position position="106"/>
    </location>
    <ligand>
        <name>deamido-NAD(+)</name>
        <dbReference type="ChEBI" id="CHEBI:58437"/>
        <note>ligand shared between two neighboring subunits</note>
    </ligand>
</feature>
<dbReference type="Gene3D" id="3.40.50.620">
    <property type="entry name" value="HUPs"/>
    <property type="match status" value="1"/>
</dbReference>
<feature type="binding site" evidence="8">
    <location>
        <position position="131"/>
    </location>
    <ligand>
        <name>Mg(2+)</name>
        <dbReference type="ChEBI" id="CHEBI:18420"/>
    </ligand>
</feature>
<evidence type="ECO:0000256" key="2">
    <source>
        <dbReference type="ARBA" id="ARBA00022598"/>
    </source>
</evidence>
<comment type="pathway">
    <text evidence="8">Cofactor biosynthesis; NAD(+) biosynthesis; NAD(+) from deamido-NAD(+) (ammonia route): step 1/1.</text>
</comment>
<dbReference type="NCBIfam" id="TIGR00552">
    <property type="entry name" value="nadE"/>
    <property type="match status" value="1"/>
</dbReference>
<dbReference type="GO" id="GO:0046872">
    <property type="term" value="F:metal ion binding"/>
    <property type="evidence" value="ECO:0007669"/>
    <property type="project" value="UniProtKB-KW"/>
</dbReference>
<comment type="similarity">
    <text evidence="1 8 9">Belongs to the NAD synthetase family.</text>
</comment>
<accession>A0A523UTV4</accession>
<keyword evidence="5 8" id="KW-0067">ATP-binding</keyword>
<feature type="binding site" evidence="8">
    <location>
        <position position="126"/>
    </location>
    <ligand>
        <name>ATP</name>
        <dbReference type="ChEBI" id="CHEBI:30616"/>
    </ligand>
</feature>
<comment type="function">
    <text evidence="8">Catalyzes the ATP-dependent amidation of deamido-NAD to form NAD. Uses ammonia as a nitrogen source.</text>
</comment>
<evidence type="ECO:0000256" key="10">
    <source>
        <dbReference type="RuleBase" id="RU003812"/>
    </source>
</evidence>
<organism evidence="12 13">
    <name type="scientific">Aerophobetes bacterium</name>
    <dbReference type="NCBI Taxonomy" id="2030807"/>
    <lineage>
        <taxon>Bacteria</taxon>
        <taxon>Candidatus Aerophobota</taxon>
    </lineage>
</organism>
<comment type="caution">
    <text evidence="12">The sequence shown here is derived from an EMBL/GenBank/DDBJ whole genome shotgun (WGS) entry which is preliminary data.</text>
</comment>
<dbReference type="Proteomes" id="UP000320679">
    <property type="component" value="Unassembled WGS sequence"/>
</dbReference>
<feature type="binding site" evidence="8">
    <location>
        <position position="146"/>
    </location>
    <ligand>
        <name>deamido-NAD(+)</name>
        <dbReference type="ChEBI" id="CHEBI:58437"/>
        <note>ligand shared between two neighboring subunits</note>
    </ligand>
</feature>
<dbReference type="GO" id="GO:0009435">
    <property type="term" value="P:NAD+ biosynthetic process"/>
    <property type="evidence" value="ECO:0007669"/>
    <property type="project" value="UniProtKB-UniRule"/>
</dbReference>
<dbReference type="PANTHER" id="PTHR23090:SF9">
    <property type="entry name" value="GLUTAMINE-DEPENDENT NAD(+) SYNTHETASE"/>
    <property type="match status" value="1"/>
</dbReference>
<feature type="binding site" description="in other chain" evidence="8">
    <location>
        <position position="139"/>
    </location>
    <ligand>
        <name>deamido-NAD(+)</name>
        <dbReference type="ChEBI" id="CHEBI:58437"/>
        <note>ligand shared between two neighboring subunits</note>
    </ligand>
</feature>
<dbReference type="SUPFAM" id="SSF52402">
    <property type="entry name" value="Adenine nucleotide alpha hydrolases-like"/>
    <property type="match status" value="1"/>
</dbReference>
<keyword evidence="3 8" id="KW-0479">Metal-binding</keyword>
<dbReference type="NCBIfam" id="NF010587">
    <property type="entry name" value="PRK13980.1"/>
    <property type="match status" value="1"/>
</dbReference>
<dbReference type="CDD" id="cd00553">
    <property type="entry name" value="NAD_synthase"/>
    <property type="match status" value="1"/>
</dbReference>
<keyword evidence="6 8" id="KW-0460">Magnesium</keyword>
<evidence type="ECO:0000256" key="8">
    <source>
        <dbReference type="HAMAP-Rule" id="MF_00193"/>
    </source>
</evidence>
<dbReference type="GO" id="GO:0005737">
    <property type="term" value="C:cytoplasm"/>
    <property type="evidence" value="ECO:0007669"/>
    <property type="project" value="InterPro"/>
</dbReference>
<feature type="binding site" evidence="8">
    <location>
        <begin position="26"/>
        <end position="33"/>
    </location>
    <ligand>
        <name>ATP</name>
        <dbReference type="ChEBI" id="CHEBI:30616"/>
    </ligand>
</feature>
<feature type="binding site" evidence="8">
    <location>
        <position position="177"/>
    </location>
    <ligand>
        <name>ATP</name>
        <dbReference type="ChEBI" id="CHEBI:30616"/>
    </ligand>
</feature>
<keyword evidence="4 8" id="KW-0547">Nucleotide-binding</keyword>
<evidence type="ECO:0000259" key="11">
    <source>
        <dbReference type="Pfam" id="PF02540"/>
    </source>
</evidence>
<dbReference type="InterPro" id="IPR003694">
    <property type="entry name" value="NAD_synthase"/>
</dbReference>
<sequence length="250" mass="27266">MDLAERISNWIKQKVEEAGAEGVVMGISGGVDSSVVASLAKGAVGERLIGVIMPCHSEPLDIRYASLVAEKLKIKTERVVLDSLYDKFLELLPSGKRLALGNLKARLRMATLYFFANNLNYLVVGTGNKSEISVGYFTKYGDGGCDILPLGDLLKTEVRKLARRLEIPEEIINQVPSAGLWRGQTDEGEIGLSYEDLDEIISAIEVGKEPAGGGSVKRKGLISRVKRLIESSRHKRSPIPVFKTTGKPEL</sequence>
<dbReference type="GO" id="GO:0008795">
    <property type="term" value="F:NAD+ synthase activity"/>
    <property type="evidence" value="ECO:0007669"/>
    <property type="project" value="UniProtKB-UniRule"/>
</dbReference>
<dbReference type="HAMAP" id="MF_00193">
    <property type="entry name" value="NadE_ammonia_dep"/>
    <property type="match status" value="1"/>
</dbReference>
<dbReference type="AlphaFoldDB" id="A0A523UTV4"/>
<evidence type="ECO:0000256" key="9">
    <source>
        <dbReference type="RuleBase" id="RU003811"/>
    </source>
</evidence>
<dbReference type="InterPro" id="IPR022310">
    <property type="entry name" value="NAD/GMP_synthase"/>
</dbReference>
<evidence type="ECO:0000256" key="4">
    <source>
        <dbReference type="ARBA" id="ARBA00022741"/>
    </source>
</evidence>
<dbReference type="InterPro" id="IPR022926">
    <property type="entry name" value="NH(3)-dep_NAD(+)_synth"/>
</dbReference>
<feature type="binding site" evidence="8">
    <location>
        <position position="155"/>
    </location>
    <ligand>
        <name>ATP</name>
        <dbReference type="ChEBI" id="CHEBI:30616"/>
    </ligand>
</feature>
<reference evidence="12 13" key="1">
    <citation type="submission" date="2019-03" db="EMBL/GenBank/DDBJ databases">
        <title>Metabolic potential of uncultured bacteria and archaea associated with petroleum seepage in deep-sea sediments.</title>
        <authorList>
            <person name="Dong X."/>
            <person name="Hubert C."/>
        </authorList>
    </citation>
    <scope>NUCLEOTIDE SEQUENCE [LARGE SCALE GENOMIC DNA]</scope>
    <source>
        <strain evidence="12">E29_bin78</strain>
    </source>
</reference>
<comment type="catalytic activity">
    <reaction evidence="8 10">
        <text>deamido-NAD(+) + NH4(+) + ATP = AMP + diphosphate + NAD(+) + H(+)</text>
        <dbReference type="Rhea" id="RHEA:21188"/>
        <dbReference type="ChEBI" id="CHEBI:15378"/>
        <dbReference type="ChEBI" id="CHEBI:28938"/>
        <dbReference type="ChEBI" id="CHEBI:30616"/>
        <dbReference type="ChEBI" id="CHEBI:33019"/>
        <dbReference type="ChEBI" id="CHEBI:57540"/>
        <dbReference type="ChEBI" id="CHEBI:58437"/>
        <dbReference type="ChEBI" id="CHEBI:456215"/>
        <dbReference type="EC" id="6.3.1.5"/>
    </reaction>
</comment>
<evidence type="ECO:0000256" key="3">
    <source>
        <dbReference type="ARBA" id="ARBA00022723"/>
    </source>
</evidence>
<comment type="subunit">
    <text evidence="8">Homodimer.</text>
</comment>
<dbReference type="GO" id="GO:0004359">
    <property type="term" value="F:glutaminase activity"/>
    <property type="evidence" value="ECO:0007669"/>
    <property type="project" value="InterPro"/>
</dbReference>
<gene>
    <name evidence="8" type="primary">nadE</name>
    <name evidence="12" type="ORF">E3J59_03420</name>
</gene>
<evidence type="ECO:0000256" key="6">
    <source>
        <dbReference type="ARBA" id="ARBA00022842"/>
    </source>
</evidence>
<evidence type="ECO:0000256" key="5">
    <source>
        <dbReference type="ARBA" id="ARBA00022840"/>
    </source>
</evidence>
<evidence type="ECO:0000256" key="1">
    <source>
        <dbReference type="ARBA" id="ARBA00005859"/>
    </source>
</evidence>
<keyword evidence="2 8" id="KW-0436">Ligase</keyword>
<evidence type="ECO:0000313" key="12">
    <source>
        <dbReference type="EMBL" id="TET45960.1"/>
    </source>
</evidence>
<evidence type="ECO:0000313" key="13">
    <source>
        <dbReference type="Proteomes" id="UP000320679"/>
    </source>
</evidence>
<proteinExistence type="inferred from homology"/>
<dbReference type="Pfam" id="PF02540">
    <property type="entry name" value="NAD_synthase"/>
    <property type="match status" value="1"/>
</dbReference>
<feature type="binding site" description="in other chain" evidence="8">
    <location>
        <begin position="234"/>
        <end position="235"/>
    </location>
    <ligand>
        <name>deamido-NAD(+)</name>
        <dbReference type="ChEBI" id="CHEBI:58437"/>
        <note>ligand shared between two neighboring subunits</note>
    </ligand>
</feature>
<dbReference type="InterPro" id="IPR014729">
    <property type="entry name" value="Rossmann-like_a/b/a_fold"/>
</dbReference>
<dbReference type="UniPathway" id="UPA00253">
    <property type="reaction ID" value="UER00333"/>
</dbReference>
<keyword evidence="7 8" id="KW-0520">NAD</keyword>
<protein>
    <recommendedName>
        <fullName evidence="8 10">NH(3)-dependent NAD(+) synthetase</fullName>
        <ecNumber evidence="8 10">6.3.1.5</ecNumber>
    </recommendedName>
</protein>
<dbReference type="GO" id="GO:0005524">
    <property type="term" value="F:ATP binding"/>
    <property type="evidence" value="ECO:0007669"/>
    <property type="project" value="UniProtKB-UniRule"/>
</dbReference>
<feature type="binding site" evidence="8">
    <location>
        <position position="32"/>
    </location>
    <ligand>
        <name>Mg(2+)</name>
        <dbReference type="ChEBI" id="CHEBI:18420"/>
    </ligand>
</feature>
<feature type="domain" description="NAD/GMP synthase" evidence="11">
    <location>
        <begin position="5"/>
        <end position="237"/>
    </location>
</feature>
<dbReference type="EC" id="6.3.1.5" evidence="8 10"/>
<dbReference type="GO" id="GO:0003952">
    <property type="term" value="F:NAD+ synthase (glutamine-hydrolyzing) activity"/>
    <property type="evidence" value="ECO:0007669"/>
    <property type="project" value="InterPro"/>
</dbReference>
<dbReference type="EMBL" id="SOJK01000148">
    <property type="protein sequence ID" value="TET45960.1"/>
    <property type="molecule type" value="Genomic_DNA"/>
</dbReference>
<dbReference type="PANTHER" id="PTHR23090">
    <property type="entry name" value="NH 3 /GLUTAMINE-DEPENDENT NAD + SYNTHETASE"/>
    <property type="match status" value="1"/>
</dbReference>